<evidence type="ECO:0000256" key="5">
    <source>
        <dbReference type="SAM" id="MobiDB-lite"/>
    </source>
</evidence>
<comment type="caution">
    <text evidence="6">The sequence shown here is derived from an EMBL/GenBank/DDBJ whole genome shotgun (WGS) entry which is preliminary data.</text>
</comment>
<sequence length="224" mass="23962">MVSLFGWGSSSNSNSSSQSDEPSLQRQGTSHQTQNGSVSSSSSSPPPASLSSESSSTSTSTMSTTTSSLATRPQPPSTAGNTNLKLFFGGMAFFALSVFVTRRASLRKRLACVPPYYSSSIYHQPNVNGAMEAFEALNLATLNVISFGMMATGGVMYALNINGVEDMRRIMRGTLDDVAAGKTDDELEKDVAEWVSSVLGDRFEKQLEKEKAKKRTAGQSVKDE</sequence>
<gene>
    <name evidence="4" type="primary">AIM11</name>
    <name evidence="6" type="ORF">PECM_004918</name>
</gene>
<dbReference type="PANTHER" id="PTHR39136">
    <property type="entry name" value="ALTERED INHERITANCE OF MITOCHONDRIA PROTEIN 11"/>
    <property type="match status" value="1"/>
</dbReference>
<feature type="compositionally biased region" description="Low complexity" evidence="5">
    <location>
        <begin position="37"/>
        <end position="68"/>
    </location>
</feature>
<feature type="compositionally biased region" description="Low complexity" evidence="5">
    <location>
        <begin position="9"/>
        <end position="19"/>
    </location>
</feature>
<keyword evidence="3" id="KW-0472">Membrane</keyword>
<dbReference type="InterPro" id="IPR038814">
    <property type="entry name" value="AIM11"/>
</dbReference>
<evidence type="ECO:0000256" key="1">
    <source>
        <dbReference type="ARBA" id="ARBA00022692"/>
    </source>
</evidence>
<reference evidence="6" key="1">
    <citation type="journal article" date="2020" name="Front. Microbiol.">
        <title>Gene regulatory networks of Penicillium echinulatum 2HH and Penicillium oxalicum 114-2 inferred by a computational biology approach.</title>
        <authorList>
            <person name="Lenz A.R."/>
            <person name="Galan-Vasquez E."/>
            <person name="Balbinot E."/>
            <person name="De Abreu F.P."/>
            <person name="De Oliveira N.S."/>
            <person name="Da Rosa L.O."/>
            <person name="De Avila E Silva S."/>
            <person name="Camassola M."/>
            <person name="Dillon A.J.P."/>
            <person name="Perez-Rueda E."/>
        </authorList>
    </citation>
    <scope>NUCLEOTIDE SEQUENCE</scope>
    <source>
        <strain evidence="6">S1M29</strain>
    </source>
</reference>
<keyword evidence="7" id="KW-1185">Reference proteome</keyword>
<evidence type="ECO:0000256" key="2">
    <source>
        <dbReference type="ARBA" id="ARBA00022989"/>
    </source>
</evidence>
<organism evidence="6 7">
    <name type="scientific">Penicillium ucsense</name>
    <dbReference type="NCBI Taxonomy" id="2839758"/>
    <lineage>
        <taxon>Eukaryota</taxon>
        <taxon>Fungi</taxon>
        <taxon>Dikarya</taxon>
        <taxon>Ascomycota</taxon>
        <taxon>Pezizomycotina</taxon>
        <taxon>Eurotiomycetes</taxon>
        <taxon>Eurotiomycetidae</taxon>
        <taxon>Eurotiales</taxon>
        <taxon>Aspergillaceae</taxon>
        <taxon>Penicillium</taxon>
    </lineage>
</organism>
<keyword evidence="1" id="KW-0812">Transmembrane</keyword>
<protein>
    <recommendedName>
        <fullName evidence="4">Altered inheritance of mitochondria protein 11</fullName>
    </recommendedName>
</protein>
<comment type="similarity">
    <text evidence="4">Belongs to the AIM11 family.</text>
</comment>
<dbReference type="Proteomes" id="UP000631181">
    <property type="component" value="Unassembled WGS sequence"/>
</dbReference>
<dbReference type="PANTHER" id="PTHR39136:SF1">
    <property type="entry name" value="ALTERED INHERITANCE OF MITOCHONDRIA PROTEIN 11"/>
    <property type="match status" value="1"/>
</dbReference>
<evidence type="ECO:0000313" key="7">
    <source>
        <dbReference type="Proteomes" id="UP000631181"/>
    </source>
</evidence>
<feature type="region of interest" description="Disordered" evidence="5">
    <location>
        <begin position="1"/>
        <end position="77"/>
    </location>
</feature>
<dbReference type="EMBL" id="WIWV01000032">
    <property type="protein sequence ID" value="KAF7717041.1"/>
    <property type="molecule type" value="Genomic_DNA"/>
</dbReference>
<comment type="subcellular location">
    <subcellularLocation>
        <location evidence="4">Membrane</location>
        <topology evidence="4">Multi-pass membrane protein</topology>
    </subcellularLocation>
</comment>
<proteinExistence type="inferred from homology"/>
<accession>A0A8J8W793</accession>
<dbReference type="GO" id="GO:0005739">
    <property type="term" value="C:mitochondrion"/>
    <property type="evidence" value="ECO:0007669"/>
    <property type="project" value="TreeGrafter"/>
</dbReference>
<name>A0A8J8W793_9EURO</name>
<evidence type="ECO:0000256" key="4">
    <source>
        <dbReference type="RuleBase" id="RU367098"/>
    </source>
</evidence>
<keyword evidence="2" id="KW-1133">Transmembrane helix</keyword>
<dbReference type="GO" id="GO:0016020">
    <property type="term" value="C:membrane"/>
    <property type="evidence" value="ECO:0007669"/>
    <property type="project" value="UniProtKB-SubCell"/>
</dbReference>
<evidence type="ECO:0000313" key="6">
    <source>
        <dbReference type="EMBL" id="KAF7717041.1"/>
    </source>
</evidence>
<dbReference type="OrthoDB" id="3558022at2759"/>
<feature type="compositionally biased region" description="Polar residues" evidence="5">
    <location>
        <begin position="20"/>
        <end position="36"/>
    </location>
</feature>
<evidence type="ECO:0000256" key="3">
    <source>
        <dbReference type="ARBA" id="ARBA00023136"/>
    </source>
</evidence>
<dbReference type="AlphaFoldDB" id="A0A8J8W793"/>